<evidence type="ECO:0000313" key="2">
    <source>
        <dbReference type="Proteomes" id="UP001165080"/>
    </source>
</evidence>
<dbReference type="Proteomes" id="UP001165080">
    <property type="component" value="Unassembled WGS sequence"/>
</dbReference>
<keyword evidence="2" id="KW-1185">Reference proteome</keyword>
<proteinExistence type="predicted"/>
<dbReference type="EMBL" id="BRXU01000003">
    <property type="protein sequence ID" value="GLC50561.1"/>
    <property type="molecule type" value="Genomic_DNA"/>
</dbReference>
<name>A0A9W6BE79_9CHLO</name>
<evidence type="ECO:0000313" key="1">
    <source>
        <dbReference type="EMBL" id="GLC50561.1"/>
    </source>
</evidence>
<dbReference type="AlphaFoldDB" id="A0A9W6BE79"/>
<comment type="caution">
    <text evidence="1">The sequence shown here is derived from an EMBL/GenBank/DDBJ whole genome shotgun (WGS) entry which is preliminary data.</text>
</comment>
<gene>
    <name evidence="1" type="primary">PLESTB000837</name>
    <name evidence="1" type="ORF">PLESTB_000393400</name>
</gene>
<accession>A0A9W6BE79</accession>
<protein>
    <submittedName>
        <fullName evidence="1">Uncharacterized protein</fullName>
    </submittedName>
</protein>
<sequence>MQNIVLISGGRDTYRCEDAVDPFSHDHGGSKRPYNEYQGYNQVYNLLLSKATLRQRRLLGAVKQNSSCIYSSSTCAVDLRFFANLTAAPATDIQKLLARSIADQCYPEDTANVTEKGCPLQSDNIFHASLLRNYVYCPGSLLDQAIACLETTTNGSCSANAACMWTDRFFGVKGGGVGTNASVTMMSAVDSAISNSVGWLKGPHDTDLATNYYSDSVVMPFKYCAARWTINETVLASLYNSFSGWQKAAFEDYNMRTSAAALLGTAGQAITGT</sequence>
<organism evidence="1 2">
    <name type="scientific">Pleodorina starrii</name>
    <dbReference type="NCBI Taxonomy" id="330485"/>
    <lineage>
        <taxon>Eukaryota</taxon>
        <taxon>Viridiplantae</taxon>
        <taxon>Chlorophyta</taxon>
        <taxon>core chlorophytes</taxon>
        <taxon>Chlorophyceae</taxon>
        <taxon>CS clade</taxon>
        <taxon>Chlamydomonadales</taxon>
        <taxon>Volvocaceae</taxon>
        <taxon>Pleodorina</taxon>
    </lineage>
</organism>
<reference evidence="1 2" key="1">
    <citation type="journal article" date="2023" name="Commun. Biol.">
        <title>Reorganization of the ancestral sex-determining regions during the evolution of trioecy in Pleodorina starrii.</title>
        <authorList>
            <person name="Takahashi K."/>
            <person name="Suzuki S."/>
            <person name="Kawai-Toyooka H."/>
            <person name="Yamamoto K."/>
            <person name="Hamaji T."/>
            <person name="Ootsuki R."/>
            <person name="Yamaguchi H."/>
            <person name="Kawachi M."/>
            <person name="Higashiyama T."/>
            <person name="Nozaki H."/>
        </authorList>
    </citation>
    <scope>NUCLEOTIDE SEQUENCE [LARGE SCALE GENOMIC DNA]</scope>
    <source>
        <strain evidence="1 2">NIES-4479</strain>
    </source>
</reference>